<evidence type="ECO:0000256" key="1">
    <source>
        <dbReference type="ARBA" id="ARBA00002393"/>
    </source>
</evidence>
<accession>A0A844Z4Z5</accession>
<feature type="domain" description="AAA+ ATPase" evidence="8">
    <location>
        <begin position="55"/>
        <end position="173"/>
    </location>
</feature>
<dbReference type="EMBL" id="WTYV01000006">
    <property type="protein sequence ID" value="MXO72903.1"/>
    <property type="molecule type" value="Genomic_DNA"/>
</dbReference>
<evidence type="ECO:0000259" key="8">
    <source>
        <dbReference type="SMART" id="SM00382"/>
    </source>
</evidence>
<protein>
    <recommendedName>
        <fullName evidence="3">Replication-associated recombination protein A</fullName>
    </recommendedName>
</protein>
<dbReference type="Pfam" id="PF12002">
    <property type="entry name" value="MgsA_C"/>
    <property type="match status" value="1"/>
</dbReference>
<dbReference type="InterPro" id="IPR032423">
    <property type="entry name" value="AAA_assoc_2"/>
</dbReference>
<dbReference type="SUPFAM" id="SSF48019">
    <property type="entry name" value="post-AAA+ oligomerization domain-like"/>
    <property type="match status" value="1"/>
</dbReference>
<dbReference type="OrthoDB" id="9778364at2"/>
<comment type="function">
    <text evidence="1">DNA-dependent ATPase that plays important roles in cellular responses to stalled DNA replication processes.</text>
</comment>
<dbReference type="GO" id="GO:0006261">
    <property type="term" value="P:DNA-templated DNA replication"/>
    <property type="evidence" value="ECO:0007669"/>
    <property type="project" value="TreeGrafter"/>
</dbReference>
<evidence type="ECO:0000256" key="4">
    <source>
        <dbReference type="ARBA" id="ARBA00022705"/>
    </source>
</evidence>
<evidence type="ECO:0000313" key="10">
    <source>
        <dbReference type="Proteomes" id="UP000466966"/>
    </source>
</evidence>
<comment type="similarity">
    <text evidence="2">Belongs to the AAA ATPase family. RarA/MGS1/WRNIP1 subfamily.</text>
</comment>
<dbReference type="GO" id="GO:0000731">
    <property type="term" value="P:DNA synthesis involved in DNA repair"/>
    <property type="evidence" value="ECO:0007669"/>
    <property type="project" value="TreeGrafter"/>
</dbReference>
<dbReference type="Pfam" id="PF16193">
    <property type="entry name" value="AAA_assoc_2"/>
    <property type="match status" value="1"/>
</dbReference>
<dbReference type="FunFam" id="1.20.272.10:FF:000001">
    <property type="entry name" value="Putative AAA family ATPase"/>
    <property type="match status" value="1"/>
</dbReference>
<comment type="caution">
    <text evidence="9">The sequence shown here is derived from an EMBL/GenBank/DDBJ whole genome shotgun (WGS) entry which is preliminary data.</text>
</comment>
<evidence type="ECO:0000256" key="2">
    <source>
        <dbReference type="ARBA" id="ARBA00008959"/>
    </source>
</evidence>
<proteinExistence type="inferred from homology"/>
<feature type="region of interest" description="Disordered" evidence="7">
    <location>
        <begin position="1"/>
        <end position="20"/>
    </location>
</feature>
<dbReference type="GO" id="GO:0005524">
    <property type="term" value="F:ATP binding"/>
    <property type="evidence" value="ECO:0007669"/>
    <property type="project" value="UniProtKB-KW"/>
</dbReference>
<dbReference type="CDD" id="cd18139">
    <property type="entry name" value="HLD_clamp_RarA"/>
    <property type="match status" value="1"/>
</dbReference>
<dbReference type="Gene3D" id="1.20.272.10">
    <property type="match status" value="1"/>
</dbReference>
<sequence>MADLFLDDSPQPAGEPAADAPLADRLRPRDLSEVIGQQHLTGPEGAIGRMVAAGRLSSMILWGPPGTGKTSIARLLAAAVGMRYEAVSAVFSGVADLRKAFAAAEDARKMGQRTLLFVDEIHRFNRAQQDGFLPFVESGAVTLVGATTENPSFELNAALLSRAQVLILHRLDAAALESLLLRAEELEGPLPLTADARAALVASADGDGRFLLNQAETLYAARIAEPLDPAGLGAFLQRRVAVYDKDREGHYNLISALHKAVRGSDPQAALYYLARMLVAGEEPLFLARRLVRMAVEDIGMADPAALTQCIAAKDAYQFLGSPEGELALVQACLYLATAPKSNAAYMAQKAAWKVAKDTGSLMPPMNIVNAPTKLMKDVGYGKGYTYDHDAAEGFSGDNYWPDDLPPQPFYQPVERGFEREVKKRLDYWDKLRRERG</sequence>
<keyword evidence="5" id="KW-0547">Nucleotide-binding</keyword>
<dbReference type="AlphaFoldDB" id="A0A844Z4Z5"/>
<dbReference type="GO" id="GO:0008047">
    <property type="term" value="F:enzyme activator activity"/>
    <property type="evidence" value="ECO:0007669"/>
    <property type="project" value="TreeGrafter"/>
</dbReference>
<reference evidence="9 10" key="1">
    <citation type="submission" date="2019-12" db="EMBL/GenBank/DDBJ databases">
        <title>Genomic-based taxomic classification of the family Erythrobacteraceae.</title>
        <authorList>
            <person name="Xu L."/>
        </authorList>
    </citation>
    <scope>NUCLEOTIDE SEQUENCE [LARGE SCALE GENOMIC DNA]</scope>
    <source>
        <strain evidence="9 10">M0322</strain>
    </source>
</reference>
<dbReference type="Pfam" id="PF00004">
    <property type="entry name" value="AAA"/>
    <property type="match status" value="1"/>
</dbReference>
<keyword evidence="6" id="KW-0067">ATP-binding</keyword>
<evidence type="ECO:0000256" key="5">
    <source>
        <dbReference type="ARBA" id="ARBA00022741"/>
    </source>
</evidence>
<dbReference type="GO" id="GO:0016887">
    <property type="term" value="F:ATP hydrolysis activity"/>
    <property type="evidence" value="ECO:0007669"/>
    <property type="project" value="InterPro"/>
</dbReference>
<dbReference type="RefSeq" id="WP_160772834.1">
    <property type="nucleotide sequence ID" value="NZ_WTYV01000006.1"/>
</dbReference>
<dbReference type="InterPro" id="IPR027417">
    <property type="entry name" value="P-loop_NTPase"/>
</dbReference>
<dbReference type="FunFam" id="3.40.50.300:FF:000137">
    <property type="entry name" value="Replication-associated recombination protein A"/>
    <property type="match status" value="1"/>
</dbReference>
<dbReference type="Gene3D" id="1.10.3710.10">
    <property type="entry name" value="DNA polymerase III clamp loader subunits, C-terminal domain"/>
    <property type="match status" value="1"/>
</dbReference>
<keyword evidence="10" id="KW-1185">Reference proteome</keyword>
<name>A0A844Z4Z5_9SPHN</name>
<dbReference type="Proteomes" id="UP000466966">
    <property type="component" value="Unassembled WGS sequence"/>
</dbReference>
<dbReference type="InterPro" id="IPR021886">
    <property type="entry name" value="MgsA_C"/>
</dbReference>
<gene>
    <name evidence="9" type="ORF">GRI99_14825</name>
</gene>
<dbReference type="GO" id="GO:0003677">
    <property type="term" value="F:DNA binding"/>
    <property type="evidence" value="ECO:0007669"/>
    <property type="project" value="InterPro"/>
</dbReference>
<dbReference type="SMART" id="SM00382">
    <property type="entry name" value="AAA"/>
    <property type="match status" value="1"/>
</dbReference>
<evidence type="ECO:0000256" key="7">
    <source>
        <dbReference type="SAM" id="MobiDB-lite"/>
    </source>
</evidence>
<dbReference type="InterPro" id="IPR003959">
    <property type="entry name" value="ATPase_AAA_core"/>
</dbReference>
<dbReference type="PANTHER" id="PTHR13779:SF7">
    <property type="entry name" value="ATPASE WRNIP1"/>
    <property type="match status" value="1"/>
</dbReference>
<keyword evidence="4" id="KW-0235">DNA replication</keyword>
<dbReference type="InterPro" id="IPR008921">
    <property type="entry name" value="DNA_pol3_clamp-load_cplx_C"/>
</dbReference>
<dbReference type="SUPFAM" id="SSF52540">
    <property type="entry name" value="P-loop containing nucleoside triphosphate hydrolases"/>
    <property type="match status" value="1"/>
</dbReference>
<dbReference type="CDD" id="cd00009">
    <property type="entry name" value="AAA"/>
    <property type="match status" value="1"/>
</dbReference>
<evidence type="ECO:0000313" key="9">
    <source>
        <dbReference type="EMBL" id="MXO72903.1"/>
    </source>
</evidence>
<dbReference type="InterPro" id="IPR051314">
    <property type="entry name" value="AAA_ATPase_RarA/MGS1/WRNIP1"/>
</dbReference>
<evidence type="ECO:0000256" key="6">
    <source>
        <dbReference type="ARBA" id="ARBA00022840"/>
    </source>
</evidence>
<dbReference type="InterPro" id="IPR003593">
    <property type="entry name" value="AAA+_ATPase"/>
</dbReference>
<dbReference type="PANTHER" id="PTHR13779">
    <property type="entry name" value="WERNER HELICASE-INTERACTING PROTEIN 1 FAMILY MEMBER"/>
    <property type="match status" value="1"/>
</dbReference>
<dbReference type="Gene3D" id="3.40.50.300">
    <property type="entry name" value="P-loop containing nucleotide triphosphate hydrolases"/>
    <property type="match status" value="1"/>
</dbReference>
<dbReference type="GO" id="GO:0017116">
    <property type="term" value="F:single-stranded DNA helicase activity"/>
    <property type="evidence" value="ECO:0007669"/>
    <property type="project" value="TreeGrafter"/>
</dbReference>
<organism evidence="9 10">
    <name type="scientific">Alteraurantiacibacter buctensis</name>
    <dbReference type="NCBI Taxonomy" id="1503981"/>
    <lineage>
        <taxon>Bacteria</taxon>
        <taxon>Pseudomonadati</taxon>
        <taxon>Pseudomonadota</taxon>
        <taxon>Alphaproteobacteria</taxon>
        <taxon>Sphingomonadales</taxon>
        <taxon>Erythrobacteraceae</taxon>
        <taxon>Alteraurantiacibacter</taxon>
    </lineage>
</organism>
<evidence type="ECO:0000256" key="3">
    <source>
        <dbReference type="ARBA" id="ARBA00020776"/>
    </source>
</evidence>